<dbReference type="InterPro" id="IPR058240">
    <property type="entry name" value="rSAM_sf"/>
</dbReference>
<feature type="binding site" evidence="6">
    <location>
        <position position="83"/>
    </location>
    <ligand>
        <name>[4Fe-4S] cluster</name>
        <dbReference type="ChEBI" id="CHEBI:49883"/>
        <note>4Fe-4S-S-AdoMet</note>
    </ligand>
</feature>
<dbReference type="PROSITE" id="PS51918">
    <property type="entry name" value="RADICAL_SAM"/>
    <property type="match status" value="1"/>
</dbReference>
<dbReference type="HOGENOM" id="CLU_044176_1_0_2"/>
<dbReference type="GO" id="GO:0051539">
    <property type="term" value="F:4 iron, 4 sulfur cluster binding"/>
    <property type="evidence" value="ECO:0007669"/>
    <property type="project" value="UniProtKB-KW"/>
</dbReference>
<dbReference type="Pfam" id="PF04055">
    <property type="entry name" value="Radical_SAM"/>
    <property type="match status" value="1"/>
</dbReference>
<evidence type="ECO:0000313" key="9">
    <source>
        <dbReference type="Proteomes" id="UP000002613"/>
    </source>
</evidence>
<keyword evidence="4 6" id="KW-0408">Iron</keyword>
<dbReference type="STRING" id="589924.Ferp_2499"/>
<dbReference type="GO" id="GO:0046872">
    <property type="term" value="F:metal ion binding"/>
    <property type="evidence" value="ECO:0007669"/>
    <property type="project" value="UniProtKB-KW"/>
</dbReference>
<keyword evidence="3 6" id="KW-0479">Metal-binding</keyword>
<feature type="binding site" evidence="6">
    <location>
        <position position="86"/>
    </location>
    <ligand>
        <name>[4Fe-4S] cluster</name>
        <dbReference type="ChEBI" id="CHEBI:49883"/>
        <note>4Fe-4S-S-AdoMet</note>
    </ligand>
</feature>
<dbReference type="PaxDb" id="589924-Ferp_2499"/>
<dbReference type="GO" id="GO:0003824">
    <property type="term" value="F:catalytic activity"/>
    <property type="evidence" value="ECO:0007669"/>
    <property type="project" value="InterPro"/>
</dbReference>
<keyword evidence="2 6" id="KW-0949">S-adenosyl-L-methionine</keyword>
<dbReference type="SUPFAM" id="SSF102114">
    <property type="entry name" value="Radical SAM enzymes"/>
    <property type="match status" value="1"/>
</dbReference>
<feature type="domain" description="Radical SAM core" evidence="7">
    <location>
        <begin position="64"/>
        <end position="274"/>
    </location>
</feature>
<dbReference type="Proteomes" id="UP000002613">
    <property type="component" value="Chromosome"/>
</dbReference>
<dbReference type="SFLD" id="SFLDG01101">
    <property type="entry name" value="Uncharacterised_Radical_SAM_Su"/>
    <property type="match status" value="1"/>
</dbReference>
<comment type="cofactor">
    <cofactor evidence="6">
        <name>[4Fe-4S] cluster</name>
        <dbReference type="ChEBI" id="CHEBI:49883"/>
    </cofactor>
    <text evidence="6">Binds 1 [4Fe-4S] cluster. The cluster is coordinated with 3 cysteines and an exchangeable S-adenosyl-L-methionine.</text>
</comment>
<dbReference type="EMBL" id="CP001899">
    <property type="protein sequence ID" value="ADC66606.1"/>
    <property type="molecule type" value="Genomic_DNA"/>
</dbReference>
<evidence type="ECO:0000313" key="8">
    <source>
        <dbReference type="EMBL" id="ADC66606.1"/>
    </source>
</evidence>
<dbReference type="Gene3D" id="3.20.20.70">
    <property type="entry name" value="Aldolase class I"/>
    <property type="match status" value="1"/>
</dbReference>
<evidence type="ECO:0000259" key="7">
    <source>
        <dbReference type="PROSITE" id="PS51918"/>
    </source>
</evidence>
<dbReference type="KEGG" id="fpl:Ferp_2499"/>
<proteinExistence type="predicted"/>
<dbReference type="InterPro" id="IPR027596">
    <property type="entry name" value="AmmeMemoSam_rS"/>
</dbReference>
<evidence type="ECO:0000256" key="4">
    <source>
        <dbReference type="ARBA" id="ARBA00023004"/>
    </source>
</evidence>
<dbReference type="SFLD" id="SFLDS00029">
    <property type="entry name" value="Radical_SAM"/>
    <property type="match status" value="1"/>
</dbReference>
<evidence type="ECO:0000256" key="6">
    <source>
        <dbReference type="PIRSR" id="PIRSR004869-50"/>
    </source>
</evidence>
<gene>
    <name evidence="8" type="ordered locus">Ferp_2499</name>
</gene>
<keyword evidence="5 6" id="KW-0411">Iron-sulfur</keyword>
<dbReference type="InterPro" id="IPR013785">
    <property type="entry name" value="Aldolase_TIM"/>
</dbReference>
<dbReference type="NCBIfam" id="TIGR04337">
    <property type="entry name" value="AmmeMemoSam_rS"/>
    <property type="match status" value="1"/>
</dbReference>
<sequence length="327" mass="38001">MREAKLYKNFGDHARCLVCWRLCKIKDYGYCRTRVYKDGKLYTLTYGNISACENRPMEIKPFFHFKPGDYSMTFSTYSCNLDCPWCQNWHLSKTPPRESYEYFPPEKLVELAYKNSNGVCASFNEPTLLFEYLLDLFPLAKSKGLHTTMVSNGYMTPKALKMLREAGLDGMNIDVKGDEDVYTLIGGKAKYVWRTAEEAKRLGIHLEIVNLVITDVNDREDDFEWLVENHVKYVGEEVPLHFTRYFPAYLFDKPPTKIEKLEKAAEIARKEGVKFVYIGNVPGHRLENTFCPNCGKLLIRRYSYRVLENKIKNGKCFSCGEKIYGVF</sequence>
<evidence type="ECO:0000256" key="3">
    <source>
        <dbReference type="ARBA" id="ARBA00022723"/>
    </source>
</evidence>
<evidence type="ECO:0000256" key="1">
    <source>
        <dbReference type="ARBA" id="ARBA00022485"/>
    </source>
</evidence>
<feature type="binding site" evidence="6">
    <location>
        <position position="79"/>
    </location>
    <ligand>
        <name>[4Fe-4S] cluster</name>
        <dbReference type="ChEBI" id="CHEBI:49883"/>
        <note>4Fe-4S-S-AdoMet</note>
    </ligand>
</feature>
<protein>
    <submittedName>
        <fullName evidence="8">Radical SAM domain protein</fullName>
    </submittedName>
</protein>
<dbReference type="eggNOG" id="arCOG00947">
    <property type="taxonomic scope" value="Archaea"/>
</dbReference>
<dbReference type="PIRSF" id="PIRSF004869">
    <property type="entry name" value="PflX_prd"/>
    <property type="match status" value="1"/>
</dbReference>
<keyword evidence="1" id="KW-0004">4Fe-4S</keyword>
<reference evidence="9" key="1">
    <citation type="submission" date="2010-02" db="EMBL/GenBank/DDBJ databases">
        <title>Complete sequence of Ferroglobus placidus DSM 10642.</title>
        <authorList>
            <consortium name="US DOE Joint Genome Institute"/>
            <person name="Lucas S."/>
            <person name="Copeland A."/>
            <person name="Lapidus A."/>
            <person name="Cheng J.-F."/>
            <person name="Bruce D."/>
            <person name="Goodwin L."/>
            <person name="Pitluck S."/>
            <person name="Saunders E."/>
            <person name="Brettin T."/>
            <person name="Detter J.C."/>
            <person name="Han C."/>
            <person name="Tapia R."/>
            <person name="Larimer F."/>
            <person name="Land M."/>
            <person name="Hauser L."/>
            <person name="Kyrpides N."/>
            <person name="Ivanova N."/>
            <person name="Holmes D."/>
            <person name="Lovley D."/>
            <person name="Kyrpides N."/>
            <person name="Anderson I.J."/>
            <person name="Woyke T."/>
        </authorList>
    </citation>
    <scope>NUCLEOTIDE SEQUENCE [LARGE SCALE GENOMIC DNA]</scope>
    <source>
        <strain evidence="9">DSM 10642 / AEDII12DO</strain>
    </source>
</reference>
<keyword evidence="9" id="KW-1185">Reference proteome</keyword>
<dbReference type="InterPro" id="IPR034457">
    <property type="entry name" value="Organic_radical-activating"/>
</dbReference>
<dbReference type="AlphaFoldDB" id="D3S2B5"/>
<dbReference type="GeneID" id="8780041"/>
<dbReference type="PANTHER" id="PTHR30352">
    <property type="entry name" value="PYRUVATE FORMATE-LYASE-ACTIVATING ENZYME"/>
    <property type="match status" value="1"/>
</dbReference>
<organism evidence="8 9">
    <name type="scientific">Ferroglobus placidus (strain DSM 10642 / AEDII12DO)</name>
    <dbReference type="NCBI Taxonomy" id="589924"/>
    <lineage>
        <taxon>Archaea</taxon>
        <taxon>Methanobacteriati</taxon>
        <taxon>Methanobacteriota</taxon>
        <taxon>Archaeoglobi</taxon>
        <taxon>Archaeoglobales</taxon>
        <taxon>Archaeoglobaceae</taxon>
        <taxon>Ferroglobus</taxon>
    </lineage>
</organism>
<dbReference type="InterPro" id="IPR016431">
    <property type="entry name" value="Pyrv-formate_lyase-activ_prd"/>
</dbReference>
<evidence type="ECO:0000256" key="2">
    <source>
        <dbReference type="ARBA" id="ARBA00022691"/>
    </source>
</evidence>
<dbReference type="CDD" id="cd01335">
    <property type="entry name" value="Radical_SAM"/>
    <property type="match status" value="1"/>
</dbReference>
<dbReference type="OrthoDB" id="371936at2157"/>
<dbReference type="PANTHER" id="PTHR30352:SF5">
    <property type="entry name" value="PYRUVATE FORMATE-LYASE 1-ACTIVATING ENZYME"/>
    <property type="match status" value="1"/>
</dbReference>
<reference evidence="8 9" key="2">
    <citation type="journal article" date="2011" name="Stand. Genomic Sci.">
        <title>Complete genome sequence of Ferroglobus placidus AEDII12DO.</title>
        <authorList>
            <person name="Anderson I."/>
            <person name="Risso C."/>
            <person name="Holmes D."/>
            <person name="Lucas S."/>
            <person name="Copeland A."/>
            <person name="Lapidus A."/>
            <person name="Cheng J.F."/>
            <person name="Bruce D."/>
            <person name="Goodwin L."/>
            <person name="Pitluck S."/>
            <person name="Saunders E."/>
            <person name="Brettin T."/>
            <person name="Detter J.C."/>
            <person name="Han C."/>
            <person name="Tapia R."/>
            <person name="Larimer F."/>
            <person name="Land M."/>
            <person name="Hauser L."/>
            <person name="Woyke T."/>
            <person name="Lovley D."/>
            <person name="Kyrpides N."/>
            <person name="Ivanova N."/>
        </authorList>
    </citation>
    <scope>NUCLEOTIDE SEQUENCE [LARGE SCALE GENOMIC DNA]</scope>
    <source>
        <strain evidence="9">DSM 10642 / AEDII12DO</strain>
    </source>
</reference>
<name>D3S2B5_FERPA</name>
<accession>D3S2B5</accession>
<dbReference type="InterPro" id="IPR007197">
    <property type="entry name" value="rSAM"/>
</dbReference>
<dbReference type="RefSeq" id="WP_012966939.1">
    <property type="nucleotide sequence ID" value="NC_013849.1"/>
</dbReference>
<evidence type="ECO:0000256" key="5">
    <source>
        <dbReference type="ARBA" id="ARBA00023014"/>
    </source>
</evidence>